<dbReference type="Pfam" id="PF00903">
    <property type="entry name" value="Glyoxalase"/>
    <property type="match status" value="1"/>
</dbReference>
<evidence type="ECO:0000313" key="2">
    <source>
        <dbReference type="EMBL" id="UQX89793.1"/>
    </source>
</evidence>
<dbReference type="InterPro" id="IPR037523">
    <property type="entry name" value="VOC_core"/>
</dbReference>
<dbReference type="PANTHER" id="PTHR21366:SF31">
    <property type="entry name" value="METALLOTHIOL TRANSFERASE FOSB"/>
    <property type="match status" value="1"/>
</dbReference>
<dbReference type="Gene3D" id="3.10.180.10">
    <property type="entry name" value="2,3-Dihydroxybiphenyl 1,2-Dioxygenase, domain 1"/>
    <property type="match status" value="1"/>
</dbReference>
<dbReference type="InterPro" id="IPR004360">
    <property type="entry name" value="Glyas_Fos-R_dOase_dom"/>
</dbReference>
<dbReference type="RefSeq" id="WP_249773689.1">
    <property type="nucleotide sequence ID" value="NZ_CP097332.1"/>
</dbReference>
<dbReference type="PROSITE" id="PS51819">
    <property type="entry name" value="VOC"/>
    <property type="match status" value="1"/>
</dbReference>
<organism evidence="2 3">
    <name type="scientific">Jatrophihabitans telluris</name>
    <dbReference type="NCBI Taxonomy" id="2038343"/>
    <lineage>
        <taxon>Bacteria</taxon>
        <taxon>Bacillati</taxon>
        <taxon>Actinomycetota</taxon>
        <taxon>Actinomycetes</taxon>
        <taxon>Jatrophihabitantales</taxon>
        <taxon>Jatrophihabitantaceae</taxon>
        <taxon>Jatrophihabitans</taxon>
    </lineage>
</organism>
<evidence type="ECO:0000259" key="1">
    <source>
        <dbReference type="PROSITE" id="PS51819"/>
    </source>
</evidence>
<protein>
    <submittedName>
        <fullName evidence="2">VOC family protein</fullName>
    </submittedName>
</protein>
<name>A0ABY4R1J2_9ACTN</name>
<keyword evidence="3" id="KW-1185">Reference proteome</keyword>
<reference evidence="2" key="2">
    <citation type="submission" date="2022-05" db="EMBL/GenBank/DDBJ databases">
        <authorList>
            <person name="Kim J.-S."/>
            <person name="Lee K."/>
            <person name="Suh M."/>
            <person name="Eom M."/>
            <person name="Kim J.-S."/>
            <person name="Kim D.-S."/>
            <person name="Ko S.-H."/>
            <person name="Shin Y."/>
            <person name="Lee J.-S."/>
        </authorList>
    </citation>
    <scope>NUCLEOTIDE SEQUENCE</scope>
    <source>
        <strain evidence="2">N237</strain>
    </source>
</reference>
<dbReference type="SUPFAM" id="SSF54593">
    <property type="entry name" value="Glyoxalase/Bleomycin resistance protein/Dihydroxybiphenyl dioxygenase"/>
    <property type="match status" value="1"/>
</dbReference>
<sequence>MATHKPTQAEQQELSRKRDELRDRYLLPVSQRPSSSARGIHHAALICRDVAATIEFYQGLLGFPLVELVENRDYPGSSHFFFDLGNSTLLGFFDFPGLGLAPGVEALGTVQHIAISIAPEEHARLRAKLDESGISYGGPDKGIEESLYFRDPDGIQIELLSDPLMYFDGQWLDGR</sequence>
<dbReference type="Proteomes" id="UP001056336">
    <property type="component" value="Chromosome"/>
</dbReference>
<reference evidence="2" key="1">
    <citation type="journal article" date="2018" name="Int. J. Syst. Evol. Microbiol.">
        <title>Jatrophihabitans telluris sp. nov., isolated from sediment soil of lava forest wetlands and the emended description of the genus Jatrophihabitans.</title>
        <authorList>
            <person name="Lee K.C."/>
            <person name="Suh M.K."/>
            <person name="Eom M.K."/>
            <person name="Kim K.K."/>
            <person name="Kim J.S."/>
            <person name="Kim D.S."/>
            <person name="Ko S.H."/>
            <person name="Shin Y.K."/>
            <person name="Lee J.S."/>
        </authorList>
    </citation>
    <scope>NUCLEOTIDE SEQUENCE</scope>
    <source>
        <strain evidence="2">N237</strain>
    </source>
</reference>
<dbReference type="EMBL" id="CP097332">
    <property type="protein sequence ID" value="UQX89793.1"/>
    <property type="molecule type" value="Genomic_DNA"/>
</dbReference>
<evidence type="ECO:0000313" key="3">
    <source>
        <dbReference type="Proteomes" id="UP001056336"/>
    </source>
</evidence>
<accession>A0ABY4R1J2</accession>
<proteinExistence type="predicted"/>
<dbReference type="InterPro" id="IPR029068">
    <property type="entry name" value="Glyas_Bleomycin-R_OHBP_Dase"/>
</dbReference>
<dbReference type="PANTHER" id="PTHR21366">
    <property type="entry name" value="GLYOXALASE FAMILY PROTEIN"/>
    <property type="match status" value="1"/>
</dbReference>
<feature type="domain" description="VOC" evidence="1">
    <location>
        <begin position="39"/>
        <end position="162"/>
    </location>
</feature>
<gene>
    <name evidence="2" type="ORF">M6D93_07265</name>
</gene>
<dbReference type="InterPro" id="IPR050383">
    <property type="entry name" value="GlyoxalaseI/FosfomycinResist"/>
</dbReference>